<dbReference type="PANTHER" id="PTHR12673:SF159">
    <property type="entry name" value="LD03170P"/>
    <property type="match status" value="1"/>
</dbReference>
<gene>
    <name evidence="3" type="ORF">BDA99DRAFT_5867</name>
</gene>
<dbReference type="InterPro" id="IPR057454">
    <property type="entry name" value="Bud3_C"/>
</dbReference>
<dbReference type="InterPro" id="IPR051092">
    <property type="entry name" value="FYVE_RhoGEF_PH"/>
</dbReference>
<dbReference type="EMBL" id="JAIXMP010000001">
    <property type="protein sequence ID" value="KAI9278409.1"/>
    <property type="molecule type" value="Genomic_DNA"/>
</dbReference>
<feature type="region of interest" description="Disordered" evidence="1">
    <location>
        <begin position="134"/>
        <end position="156"/>
    </location>
</feature>
<dbReference type="GO" id="GO:0005085">
    <property type="term" value="F:guanyl-nucleotide exchange factor activity"/>
    <property type="evidence" value="ECO:0007669"/>
    <property type="project" value="InterPro"/>
</dbReference>
<comment type="caution">
    <text evidence="3">The sequence shown here is derived from an EMBL/GenBank/DDBJ whole genome shotgun (WGS) entry which is preliminary data.</text>
</comment>
<reference evidence="3" key="1">
    <citation type="journal article" date="2022" name="IScience">
        <title>Evolution of zygomycete secretomes and the origins of terrestrial fungal ecologies.</title>
        <authorList>
            <person name="Chang Y."/>
            <person name="Wang Y."/>
            <person name="Mondo S."/>
            <person name="Ahrendt S."/>
            <person name="Andreopoulos W."/>
            <person name="Barry K."/>
            <person name="Beard J."/>
            <person name="Benny G.L."/>
            <person name="Blankenship S."/>
            <person name="Bonito G."/>
            <person name="Cuomo C."/>
            <person name="Desiro A."/>
            <person name="Gervers K.A."/>
            <person name="Hundley H."/>
            <person name="Kuo A."/>
            <person name="LaButti K."/>
            <person name="Lang B.F."/>
            <person name="Lipzen A."/>
            <person name="O'Donnell K."/>
            <person name="Pangilinan J."/>
            <person name="Reynolds N."/>
            <person name="Sandor L."/>
            <person name="Smith M.E."/>
            <person name="Tsang A."/>
            <person name="Grigoriev I.V."/>
            <person name="Stajich J.E."/>
            <person name="Spatafora J.W."/>
        </authorList>
    </citation>
    <scope>NUCLEOTIDE SEQUENCE</scope>
    <source>
        <strain evidence="3">RSA 2281</strain>
    </source>
</reference>
<dbReference type="PANTHER" id="PTHR12673">
    <property type="entry name" value="FACIOGENITAL DYSPLASIA PROTEIN"/>
    <property type="match status" value="1"/>
</dbReference>
<protein>
    <submittedName>
        <fullName evidence="3">Dbl homology domain-containing protein</fullName>
    </submittedName>
</protein>
<dbReference type="Gene3D" id="1.20.900.10">
    <property type="entry name" value="Dbl homology (DH) domain"/>
    <property type="match status" value="1"/>
</dbReference>
<evidence type="ECO:0000313" key="3">
    <source>
        <dbReference type="EMBL" id="KAI9278409.1"/>
    </source>
</evidence>
<dbReference type="Gene3D" id="2.30.29.30">
    <property type="entry name" value="Pleckstrin-homology domain (PH domain)/Phosphotyrosine-binding domain (PTB)"/>
    <property type="match status" value="1"/>
</dbReference>
<dbReference type="Pfam" id="PF25351">
    <property type="entry name" value="PH_BUD3_C"/>
    <property type="match status" value="1"/>
</dbReference>
<dbReference type="InterPro" id="IPR000219">
    <property type="entry name" value="DH_dom"/>
</dbReference>
<dbReference type="AlphaFoldDB" id="A0AAD5KQ37"/>
<feature type="domain" description="DH" evidence="2">
    <location>
        <begin position="60"/>
        <end position="270"/>
    </location>
</feature>
<keyword evidence="4" id="KW-1185">Reference proteome</keyword>
<dbReference type="Pfam" id="PF00621">
    <property type="entry name" value="RhoGEF"/>
    <property type="match status" value="1"/>
</dbReference>
<proteinExistence type="predicted"/>
<organism evidence="3 4">
    <name type="scientific">Phascolomyces articulosus</name>
    <dbReference type="NCBI Taxonomy" id="60185"/>
    <lineage>
        <taxon>Eukaryota</taxon>
        <taxon>Fungi</taxon>
        <taxon>Fungi incertae sedis</taxon>
        <taxon>Mucoromycota</taxon>
        <taxon>Mucoromycotina</taxon>
        <taxon>Mucoromycetes</taxon>
        <taxon>Mucorales</taxon>
        <taxon>Lichtheimiaceae</taxon>
        <taxon>Phascolomyces</taxon>
    </lineage>
</organism>
<feature type="compositionally biased region" description="Low complexity" evidence="1">
    <location>
        <begin position="134"/>
        <end position="149"/>
    </location>
</feature>
<sequence>MISRVFLNDLYGGKYIIFIQGYGQFYDAMTASSREMIRSRHTSFIPSTTEQRRFVKNDKRRDNLISEFIVTEDNYVASLRAFITSIVHPIRMRARDKQKRILGPYECGKVFMNIEQILQVNEAFRLDLARYQSTSSNNNNNTATSGTGNEADPSSQQQQQLDFGEICLIHLRRFVGCYHKFLLGVENAQTFNTKEQKDNPTYDAYLDKIKGTMGNQTVYDYLALPGQRVGRYTMFLKELMKHTTDDHPDLPSLTEALKTAEEIANMSEDYHTKLIKIFHNMLQSIQHCPASLLSQQRSLICHLDASELDPQTLRPAHPVTLFLFTDKLMVVRRPSYVSDGLELCGLDHERDKTTGMLSLLVRKAESSSKRLDRKLKFRGWISLNDIEIHDGAAELPTSFTLVTSVTDTASETDPQTRDALEGYFLEDAFRLFHVSGEYTSTPTKTLMQEKEKFVEQFGKAKSSHRRHDEHLLEFTQSQWKGRYFFANIYRLSTYSMLPNKSEMAIAYLREDSLSNMKAQLTNCYIIPHMLGFIIPEDDHFK</sequence>
<dbReference type="GO" id="GO:0005737">
    <property type="term" value="C:cytoplasm"/>
    <property type="evidence" value="ECO:0007669"/>
    <property type="project" value="TreeGrafter"/>
</dbReference>
<evidence type="ECO:0000313" key="4">
    <source>
        <dbReference type="Proteomes" id="UP001209540"/>
    </source>
</evidence>
<dbReference type="SUPFAM" id="SSF48065">
    <property type="entry name" value="DBL homology domain (DH-domain)"/>
    <property type="match status" value="1"/>
</dbReference>
<dbReference type="SMART" id="SM00325">
    <property type="entry name" value="RhoGEF"/>
    <property type="match status" value="1"/>
</dbReference>
<evidence type="ECO:0000259" key="2">
    <source>
        <dbReference type="PROSITE" id="PS50010"/>
    </source>
</evidence>
<dbReference type="Proteomes" id="UP001209540">
    <property type="component" value="Unassembled WGS sequence"/>
</dbReference>
<evidence type="ECO:0000256" key="1">
    <source>
        <dbReference type="SAM" id="MobiDB-lite"/>
    </source>
</evidence>
<dbReference type="PROSITE" id="PS50010">
    <property type="entry name" value="DH_2"/>
    <property type="match status" value="1"/>
</dbReference>
<name>A0AAD5KQ37_9FUNG</name>
<dbReference type="InterPro" id="IPR011993">
    <property type="entry name" value="PH-like_dom_sf"/>
</dbReference>
<reference evidence="3" key="2">
    <citation type="submission" date="2023-02" db="EMBL/GenBank/DDBJ databases">
        <authorList>
            <consortium name="DOE Joint Genome Institute"/>
            <person name="Mondo S.J."/>
            <person name="Chang Y."/>
            <person name="Wang Y."/>
            <person name="Ahrendt S."/>
            <person name="Andreopoulos W."/>
            <person name="Barry K."/>
            <person name="Beard J."/>
            <person name="Benny G.L."/>
            <person name="Blankenship S."/>
            <person name="Bonito G."/>
            <person name="Cuomo C."/>
            <person name="Desiro A."/>
            <person name="Gervers K.A."/>
            <person name="Hundley H."/>
            <person name="Kuo A."/>
            <person name="LaButti K."/>
            <person name="Lang B.F."/>
            <person name="Lipzen A."/>
            <person name="O'Donnell K."/>
            <person name="Pangilinan J."/>
            <person name="Reynolds N."/>
            <person name="Sandor L."/>
            <person name="Smith M.W."/>
            <person name="Tsang A."/>
            <person name="Grigoriev I.V."/>
            <person name="Stajich J.E."/>
            <person name="Spatafora J.W."/>
        </authorList>
    </citation>
    <scope>NUCLEOTIDE SEQUENCE</scope>
    <source>
        <strain evidence="3">RSA 2281</strain>
    </source>
</reference>
<dbReference type="InterPro" id="IPR035899">
    <property type="entry name" value="DBL_dom_sf"/>
</dbReference>
<accession>A0AAD5KQ37</accession>